<reference evidence="2" key="1">
    <citation type="journal article" date="2023" name="GigaByte">
        <title>Genome assembly of the bearded iris, Iris pallida Lam.</title>
        <authorList>
            <person name="Bruccoleri R.E."/>
            <person name="Oakeley E.J."/>
            <person name="Faust A.M.E."/>
            <person name="Altorfer M."/>
            <person name="Dessus-Babus S."/>
            <person name="Burckhardt D."/>
            <person name="Oertli M."/>
            <person name="Naumann U."/>
            <person name="Petersen F."/>
            <person name="Wong J."/>
        </authorList>
    </citation>
    <scope>NUCLEOTIDE SEQUENCE</scope>
    <source>
        <strain evidence="2">GSM-AAB239-AS_SAM_17_03QT</strain>
    </source>
</reference>
<feature type="compositionally biased region" description="Basic residues" evidence="1">
    <location>
        <begin position="45"/>
        <end position="54"/>
    </location>
</feature>
<feature type="region of interest" description="Disordered" evidence="1">
    <location>
        <begin position="28"/>
        <end position="71"/>
    </location>
</feature>
<name>A0AAX6DJU6_IRIPA</name>
<dbReference type="Proteomes" id="UP001140949">
    <property type="component" value="Unassembled WGS sequence"/>
</dbReference>
<dbReference type="EMBL" id="JANAVB010044216">
    <property type="protein sequence ID" value="KAJ6792073.1"/>
    <property type="molecule type" value="Genomic_DNA"/>
</dbReference>
<evidence type="ECO:0000313" key="3">
    <source>
        <dbReference type="Proteomes" id="UP001140949"/>
    </source>
</evidence>
<protein>
    <submittedName>
        <fullName evidence="2">Uncharacterized protein</fullName>
    </submittedName>
</protein>
<feature type="region of interest" description="Disordered" evidence="1">
    <location>
        <begin position="94"/>
        <end position="135"/>
    </location>
</feature>
<evidence type="ECO:0000313" key="2">
    <source>
        <dbReference type="EMBL" id="KAJ6792073.1"/>
    </source>
</evidence>
<evidence type="ECO:0000256" key="1">
    <source>
        <dbReference type="SAM" id="MobiDB-lite"/>
    </source>
</evidence>
<keyword evidence="3" id="KW-1185">Reference proteome</keyword>
<reference evidence="2" key="2">
    <citation type="submission" date="2023-04" db="EMBL/GenBank/DDBJ databases">
        <authorList>
            <person name="Bruccoleri R.E."/>
            <person name="Oakeley E.J."/>
            <person name="Faust A.-M."/>
            <person name="Dessus-Babus S."/>
            <person name="Altorfer M."/>
            <person name="Burckhardt D."/>
            <person name="Oertli M."/>
            <person name="Naumann U."/>
            <person name="Petersen F."/>
            <person name="Wong J."/>
        </authorList>
    </citation>
    <scope>NUCLEOTIDE SEQUENCE</scope>
    <source>
        <strain evidence="2">GSM-AAB239-AS_SAM_17_03QT</strain>
        <tissue evidence="2">Leaf</tissue>
    </source>
</reference>
<gene>
    <name evidence="2" type="ORF">M6B38_242990</name>
</gene>
<dbReference type="AlphaFoldDB" id="A0AAX6DJU6"/>
<accession>A0AAX6DJU6</accession>
<organism evidence="2 3">
    <name type="scientific">Iris pallida</name>
    <name type="common">Sweet iris</name>
    <dbReference type="NCBI Taxonomy" id="29817"/>
    <lineage>
        <taxon>Eukaryota</taxon>
        <taxon>Viridiplantae</taxon>
        <taxon>Streptophyta</taxon>
        <taxon>Embryophyta</taxon>
        <taxon>Tracheophyta</taxon>
        <taxon>Spermatophyta</taxon>
        <taxon>Magnoliopsida</taxon>
        <taxon>Liliopsida</taxon>
        <taxon>Asparagales</taxon>
        <taxon>Iridaceae</taxon>
        <taxon>Iridoideae</taxon>
        <taxon>Irideae</taxon>
        <taxon>Iris</taxon>
    </lineage>
</organism>
<comment type="caution">
    <text evidence="2">The sequence shown here is derived from an EMBL/GenBank/DDBJ whole genome shotgun (WGS) entry which is preliminary data.</text>
</comment>
<proteinExistence type="predicted"/>
<sequence length="135" mass="15204">MLQQPNPCPDPCVRVQIHLIPPLQSNYRVRADRPTRTSRQPPAQKKQKKRKALRKLSDTHPIPRLPRICARPPRGVHNSAVLCISNPTPLAGPIATAERHFSPPPHLRRDLPTPDLRHSCDRPPSPYSTLRVAAL</sequence>
<feature type="compositionally biased region" description="Basic and acidic residues" evidence="1">
    <location>
        <begin position="97"/>
        <end position="121"/>
    </location>
</feature>